<dbReference type="EMBL" id="MT142468">
    <property type="protein sequence ID" value="QJA81730.1"/>
    <property type="molecule type" value="Genomic_DNA"/>
</dbReference>
<sequence>MKKYGLGRKRYRKKPVDIWAECFNPAHIPTTEFRLPDGVRGTTYQEISSLLGTSGCSTKPPYWSWEVLGVVDTLEGRHVAEPGDMIITGVNGEIYPCKPDIFLKTYELVMEVKADVEKSTD</sequence>
<accession>A0A6M3KJ65</accession>
<organism evidence="1">
    <name type="scientific">viral metagenome</name>
    <dbReference type="NCBI Taxonomy" id="1070528"/>
    <lineage>
        <taxon>unclassified sequences</taxon>
        <taxon>metagenomes</taxon>
        <taxon>organismal metagenomes</taxon>
    </lineage>
</organism>
<gene>
    <name evidence="1" type="ORF">MM415A00499_0005</name>
</gene>
<evidence type="ECO:0000313" key="1">
    <source>
        <dbReference type="EMBL" id="QJA81730.1"/>
    </source>
</evidence>
<name>A0A6M3KJ65_9ZZZZ</name>
<proteinExistence type="predicted"/>
<dbReference type="AlphaFoldDB" id="A0A6M3KJ65"/>
<protein>
    <submittedName>
        <fullName evidence="1">Uncharacterized protein</fullName>
    </submittedName>
</protein>
<reference evidence="1" key="1">
    <citation type="submission" date="2020-03" db="EMBL/GenBank/DDBJ databases">
        <title>The deep terrestrial virosphere.</title>
        <authorList>
            <person name="Holmfeldt K."/>
            <person name="Nilsson E."/>
            <person name="Simone D."/>
            <person name="Lopez-Fernandez M."/>
            <person name="Wu X."/>
            <person name="de Brujin I."/>
            <person name="Lundin D."/>
            <person name="Andersson A."/>
            <person name="Bertilsson S."/>
            <person name="Dopson M."/>
        </authorList>
    </citation>
    <scope>NUCLEOTIDE SEQUENCE</scope>
    <source>
        <strain evidence="1">MM415A00499</strain>
    </source>
</reference>